<dbReference type="Proteomes" id="UP001321018">
    <property type="component" value="Unassembled WGS sequence"/>
</dbReference>
<protein>
    <submittedName>
        <fullName evidence="2">GNAT family N-acetyltransferase</fullName>
    </submittedName>
</protein>
<proteinExistence type="predicted"/>
<evidence type="ECO:0000313" key="3">
    <source>
        <dbReference type="Proteomes" id="UP001321018"/>
    </source>
</evidence>
<comment type="caution">
    <text evidence="2">The sequence shown here is derived from an EMBL/GenBank/DDBJ whole genome shotgun (WGS) entry which is preliminary data.</text>
</comment>
<dbReference type="GO" id="GO:0030649">
    <property type="term" value="P:aminoglycoside antibiotic catabolic process"/>
    <property type="evidence" value="ECO:0007669"/>
    <property type="project" value="TreeGrafter"/>
</dbReference>
<evidence type="ECO:0000313" key="2">
    <source>
        <dbReference type="EMBL" id="MCU4743312.1"/>
    </source>
</evidence>
<organism evidence="2 3">
    <name type="scientific">Natronoglomus mannanivorans</name>
    <dbReference type="NCBI Taxonomy" id="2979990"/>
    <lineage>
        <taxon>Archaea</taxon>
        <taxon>Methanobacteriati</taxon>
        <taxon>Methanobacteriota</taxon>
        <taxon>Stenosarchaea group</taxon>
        <taxon>Halobacteria</taxon>
        <taxon>Halobacteriales</taxon>
        <taxon>Natrialbaceae</taxon>
        <taxon>Natronoglomus</taxon>
    </lineage>
</organism>
<dbReference type="EMBL" id="JAOPKA010000014">
    <property type="protein sequence ID" value="MCU4743312.1"/>
    <property type="molecule type" value="Genomic_DNA"/>
</dbReference>
<reference evidence="2" key="1">
    <citation type="submission" date="2022-09" db="EMBL/GenBank/DDBJ databases">
        <title>Enrichment on poylsaccharides allowed isolation of novel metabolic and taxonomic groups of Haloarchaea.</title>
        <authorList>
            <person name="Sorokin D.Y."/>
            <person name="Elcheninov A.G."/>
            <person name="Khizhniak T.V."/>
            <person name="Kolganova T.V."/>
            <person name="Kublanov I.V."/>
        </authorList>
    </citation>
    <scope>NUCLEOTIDE SEQUENCE</scope>
    <source>
        <strain evidence="2">AArc-xg1-1</strain>
    </source>
</reference>
<dbReference type="InterPro" id="IPR016181">
    <property type="entry name" value="Acyl_CoA_acyltransferase"/>
</dbReference>
<dbReference type="CDD" id="cd04301">
    <property type="entry name" value="NAT_SF"/>
    <property type="match status" value="1"/>
</dbReference>
<sequence>MGANIDGPRPLRPDEFRDAMALAEHCFGYESGGLEARMPHCFDESRPDRHVIIKRDDEIVSHVVCVPTELRAGDVCVPCYGIAGVATDPDHRGNGYMTQLLEFCLRRAEEDGVPIVELEGDRVGYGRFGWENAGREYRFRITRRSFDAPEPVVNDGTDLVYPVRPGNADLESIERVHEAERYRITRDQDQYERLLGQRGLETLVYDGDRPAYLCHRGAEPTSVLEFGGSERGVATLLDRVLQDDEIMLYTHPHHPLVSLFVEVSTDWTLLSHRKLNVLDLPTVLEAYEPLLEDRWTTAVDGIGTSTTGGSVTLAIAADDRNPSSRETPVTIRFEDAGVHVERTDRKPDLVLDRRTMTHFLFGSPDACYEVKQTHPFLGTVLPLEYYFWQTETI</sequence>
<name>A0AAP2Z1R9_9EURY</name>
<dbReference type="InterPro" id="IPR051554">
    <property type="entry name" value="Acetyltransferase_Eis"/>
</dbReference>
<dbReference type="Gene3D" id="3.40.630.30">
    <property type="match status" value="1"/>
</dbReference>
<dbReference type="GO" id="GO:0034069">
    <property type="term" value="F:aminoglycoside N-acetyltransferase activity"/>
    <property type="evidence" value="ECO:0007669"/>
    <property type="project" value="TreeGrafter"/>
</dbReference>
<dbReference type="AlphaFoldDB" id="A0AAP2Z1R9"/>
<feature type="domain" description="N-acetyltransferase" evidence="1">
    <location>
        <begin position="6"/>
        <end position="149"/>
    </location>
</feature>
<dbReference type="Pfam" id="PF13527">
    <property type="entry name" value="Acetyltransf_9"/>
    <property type="match status" value="1"/>
</dbReference>
<evidence type="ECO:0000259" key="1">
    <source>
        <dbReference type="PROSITE" id="PS51186"/>
    </source>
</evidence>
<dbReference type="RefSeq" id="WP_338005129.1">
    <property type="nucleotide sequence ID" value="NZ_JAOPKA010000014.1"/>
</dbReference>
<gene>
    <name evidence="2" type="ORF">OB960_18140</name>
</gene>
<dbReference type="InterPro" id="IPR000182">
    <property type="entry name" value="GNAT_dom"/>
</dbReference>
<accession>A0AAP2Z1R9</accession>
<dbReference type="PANTHER" id="PTHR37817">
    <property type="entry name" value="N-ACETYLTRANSFERASE EIS"/>
    <property type="match status" value="1"/>
</dbReference>
<dbReference type="PANTHER" id="PTHR37817:SF1">
    <property type="entry name" value="N-ACETYLTRANSFERASE EIS"/>
    <property type="match status" value="1"/>
</dbReference>
<dbReference type="PROSITE" id="PS51186">
    <property type="entry name" value="GNAT"/>
    <property type="match status" value="1"/>
</dbReference>
<dbReference type="SUPFAM" id="SSF55729">
    <property type="entry name" value="Acyl-CoA N-acyltransferases (Nat)"/>
    <property type="match status" value="1"/>
</dbReference>